<evidence type="ECO:0000313" key="1">
    <source>
        <dbReference type="EMBL" id="RCV11884.1"/>
    </source>
</evidence>
<proteinExistence type="predicted"/>
<protein>
    <submittedName>
        <fullName evidence="1">Uncharacterized protein</fullName>
    </submittedName>
</protein>
<name>A0A368Q262_SETIT</name>
<sequence>MINLHLFNQQTKPVAPWVISNLAFHRCNGAHGSQYSSKTAGG</sequence>
<dbReference type="EMBL" id="CM003529">
    <property type="protein sequence ID" value="RCV11884.1"/>
    <property type="molecule type" value="Genomic_DNA"/>
</dbReference>
<accession>A0A368Q262</accession>
<organism evidence="1">
    <name type="scientific">Setaria italica</name>
    <name type="common">Foxtail millet</name>
    <name type="synonym">Panicum italicum</name>
    <dbReference type="NCBI Taxonomy" id="4555"/>
    <lineage>
        <taxon>Eukaryota</taxon>
        <taxon>Viridiplantae</taxon>
        <taxon>Streptophyta</taxon>
        <taxon>Embryophyta</taxon>
        <taxon>Tracheophyta</taxon>
        <taxon>Spermatophyta</taxon>
        <taxon>Magnoliopsida</taxon>
        <taxon>Liliopsida</taxon>
        <taxon>Poales</taxon>
        <taxon>Poaceae</taxon>
        <taxon>PACMAD clade</taxon>
        <taxon>Panicoideae</taxon>
        <taxon>Panicodae</taxon>
        <taxon>Paniceae</taxon>
        <taxon>Cenchrinae</taxon>
        <taxon>Setaria</taxon>
    </lineage>
</organism>
<dbReference type="AlphaFoldDB" id="A0A368Q262"/>
<reference evidence="1" key="2">
    <citation type="submission" date="2015-07" db="EMBL/GenBank/DDBJ databases">
        <authorList>
            <person name="Noorani M."/>
        </authorList>
    </citation>
    <scope>NUCLEOTIDE SEQUENCE</scope>
    <source>
        <strain evidence="1">Yugu1</strain>
    </source>
</reference>
<gene>
    <name evidence="1" type="ORF">SETIT_2G222500v2</name>
</gene>
<reference evidence="1" key="1">
    <citation type="journal article" date="2012" name="Nat. Biotechnol.">
        <title>Reference genome sequence of the model plant Setaria.</title>
        <authorList>
            <person name="Bennetzen J.L."/>
            <person name="Schmutz J."/>
            <person name="Wang H."/>
            <person name="Percifield R."/>
            <person name="Hawkins J."/>
            <person name="Pontaroli A.C."/>
            <person name="Estep M."/>
            <person name="Feng L."/>
            <person name="Vaughn J.N."/>
            <person name="Grimwood J."/>
            <person name="Jenkins J."/>
            <person name="Barry K."/>
            <person name="Lindquist E."/>
            <person name="Hellsten U."/>
            <person name="Deshpande S."/>
            <person name="Wang X."/>
            <person name="Wu X."/>
            <person name="Mitros T."/>
            <person name="Triplett J."/>
            <person name="Yang X."/>
            <person name="Ye C.Y."/>
            <person name="Mauro-Herrera M."/>
            <person name="Wang L."/>
            <person name="Li P."/>
            <person name="Sharma M."/>
            <person name="Sharma R."/>
            <person name="Ronald P.C."/>
            <person name="Panaud O."/>
            <person name="Kellogg E.A."/>
            <person name="Brutnell T.P."/>
            <person name="Doust A.N."/>
            <person name="Tuskan G.A."/>
            <person name="Rokhsar D."/>
            <person name="Devos K.M."/>
        </authorList>
    </citation>
    <scope>NUCLEOTIDE SEQUENCE [LARGE SCALE GENOMIC DNA]</scope>
    <source>
        <strain evidence="1">Yugu1</strain>
    </source>
</reference>